<sequence>MKMKYFISATAASLLMSTSAFALDANAVAERIKSLYSKQGAEISYTAAEGDASAVQLRGVKVAMTALPDETFEVGDVTLKNVEETKDGGYRIGELIIPDMSADLQDEGKKTGKLVIEGVSSTGFTVPAENAKSALDKMSFYDTAHIKKLEIIGEDDVSLLMEGIEATFSNKDGKKIDYSWNVGRIHMNLENIEKDSSMPDFGMNELNATIASNGTWLPETGVATLDKFDADIKDLGKLSLTSEIGGYDLAFVEAVQKTQETMLEAGTDDAASGLALLGLAEQLTIKDLTIRFEDQSLTNKLFDFYAQQQGTEPQMLREQAKMLVPLMAMQLNNPEFAESVKVAAEKYFDDPKSFTLKASPDKAVSIASLVATATIDPTKIIQLLKVSISAND</sequence>
<dbReference type="RefSeq" id="WP_343804440.1">
    <property type="nucleotide sequence ID" value="NZ_BAAADE010000002.1"/>
</dbReference>
<reference evidence="2 3" key="1">
    <citation type="journal article" date="2019" name="Int. J. Syst. Evol. Microbiol.">
        <title>The Global Catalogue of Microorganisms (GCM) 10K type strain sequencing project: providing services to taxonomists for standard genome sequencing and annotation.</title>
        <authorList>
            <consortium name="The Broad Institute Genomics Platform"/>
            <consortium name="The Broad Institute Genome Sequencing Center for Infectious Disease"/>
            <person name="Wu L."/>
            <person name="Ma J."/>
        </authorList>
    </citation>
    <scope>NUCLEOTIDE SEQUENCE [LARGE SCALE GENOMIC DNA]</scope>
    <source>
        <strain evidence="2 3">JCM 15115</strain>
    </source>
</reference>
<keyword evidence="1" id="KW-0732">Signal</keyword>
<dbReference type="EMBL" id="BAAADE010000002">
    <property type="protein sequence ID" value="GAA0602406.1"/>
    <property type="molecule type" value="Genomic_DNA"/>
</dbReference>
<feature type="signal peptide" evidence="1">
    <location>
        <begin position="1"/>
        <end position="22"/>
    </location>
</feature>
<organism evidence="2 3">
    <name type="scientific">Paenochrobactrum glaciei</name>
    <dbReference type="NCBI Taxonomy" id="486407"/>
    <lineage>
        <taxon>Bacteria</taxon>
        <taxon>Pseudomonadati</taxon>
        <taxon>Pseudomonadota</taxon>
        <taxon>Alphaproteobacteria</taxon>
        <taxon>Hyphomicrobiales</taxon>
        <taxon>Brucellaceae</taxon>
        <taxon>Paenochrobactrum</taxon>
    </lineage>
</organism>
<protein>
    <recommendedName>
        <fullName evidence="4">DUF945 domain-containing protein</fullName>
    </recommendedName>
</protein>
<name>A0ABN1G260_9HYPH</name>
<evidence type="ECO:0000256" key="1">
    <source>
        <dbReference type="SAM" id="SignalP"/>
    </source>
</evidence>
<evidence type="ECO:0000313" key="2">
    <source>
        <dbReference type="EMBL" id="GAA0602406.1"/>
    </source>
</evidence>
<accession>A0ABN1G260</accession>
<evidence type="ECO:0000313" key="3">
    <source>
        <dbReference type="Proteomes" id="UP001424441"/>
    </source>
</evidence>
<feature type="chain" id="PRO_5045194220" description="DUF945 domain-containing protein" evidence="1">
    <location>
        <begin position="23"/>
        <end position="392"/>
    </location>
</feature>
<gene>
    <name evidence="2" type="ORF">GCM10008943_17270</name>
</gene>
<dbReference type="Proteomes" id="UP001424441">
    <property type="component" value="Unassembled WGS sequence"/>
</dbReference>
<keyword evidence="3" id="KW-1185">Reference proteome</keyword>
<comment type="caution">
    <text evidence="2">The sequence shown here is derived from an EMBL/GenBank/DDBJ whole genome shotgun (WGS) entry which is preliminary data.</text>
</comment>
<proteinExistence type="predicted"/>
<evidence type="ECO:0008006" key="4">
    <source>
        <dbReference type="Google" id="ProtNLM"/>
    </source>
</evidence>